<dbReference type="EMBL" id="JAALFE010000010">
    <property type="protein sequence ID" value="NGQ91486.1"/>
    <property type="molecule type" value="Genomic_DNA"/>
</dbReference>
<name>A0A6M1TXH2_9RHOB</name>
<sequence>MTVVEYDFTEPPAGRKCCDFCNEWHVELRLIDHQGWTVDSITCRECFGVHEADFTDLELIQGAMK</sequence>
<reference evidence="1 2" key="1">
    <citation type="submission" date="2020-02" db="EMBL/GenBank/DDBJ databases">
        <title>Rhodobacter translucens sp. nov., a novel bacterium isolated from activated sludge.</title>
        <authorList>
            <person name="Liu J."/>
        </authorList>
    </citation>
    <scope>NUCLEOTIDE SEQUENCE [LARGE SCALE GENOMIC DNA]</scope>
    <source>
        <strain evidence="1 2">HX-7-19</strain>
    </source>
</reference>
<dbReference type="RefSeq" id="WP_165050086.1">
    <property type="nucleotide sequence ID" value="NZ_JAALFE010000010.1"/>
</dbReference>
<dbReference type="Proteomes" id="UP000474758">
    <property type="component" value="Unassembled WGS sequence"/>
</dbReference>
<evidence type="ECO:0000313" key="1">
    <source>
        <dbReference type="EMBL" id="NGQ91486.1"/>
    </source>
</evidence>
<dbReference type="AlphaFoldDB" id="A0A6M1TXH2"/>
<protein>
    <submittedName>
        <fullName evidence="1">Uncharacterized protein</fullName>
    </submittedName>
</protein>
<evidence type="ECO:0000313" key="2">
    <source>
        <dbReference type="Proteomes" id="UP000474758"/>
    </source>
</evidence>
<keyword evidence="2" id="KW-1185">Reference proteome</keyword>
<organism evidence="1 2">
    <name type="scientific">Paragemmobacter kunshanensis</name>
    <dbReference type="NCBI Taxonomy" id="2583234"/>
    <lineage>
        <taxon>Bacteria</taxon>
        <taxon>Pseudomonadati</taxon>
        <taxon>Pseudomonadota</taxon>
        <taxon>Alphaproteobacteria</taxon>
        <taxon>Rhodobacterales</taxon>
        <taxon>Paracoccaceae</taxon>
        <taxon>Paragemmobacter</taxon>
    </lineage>
</organism>
<comment type="caution">
    <text evidence="1">The sequence shown here is derived from an EMBL/GenBank/DDBJ whole genome shotgun (WGS) entry which is preliminary data.</text>
</comment>
<accession>A0A6M1TXH2</accession>
<proteinExistence type="predicted"/>
<gene>
    <name evidence="1" type="ORF">G5V65_11315</name>
</gene>